<keyword evidence="14" id="KW-1185">Reference proteome</keyword>
<dbReference type="GO" id="GO:0006879">
    <property type="term" value="P:intracellular iron ion homeostasis"/>
    <property type="evidence" value="ECO:0007669"/>
    <property type="project" value="UniProtKB-KW"/>
</dbReference>
<evidence type="ECO:0000256" key="1">
    <source>
        <dbReference type="ARBA" id="ARBA00004173"/>
    </source>
</evidence>
<keyword evidence="7" id="KW-0809">Transit peptide</keyword>
<dbReference type="NCBIfam" id="TIGR03422">
    <property type="entry name" value="mito_frataxin"/>
    <property type="match status" value="1"/>
</dbReference>
<evidence type="ECO:0000256" key="8">
    <source>
        <dbReference type="ARBA" id="ARBA00023002"/>
    </source>
</evidence>
<sequence>MVRSNVSRLGRLASRTLQGRMAGANFSTRFLLPQNARAKFTPATPVSRAPFSTTSRTAKPLTPAQLKTAKPAELADQEYHELSDTYLDHLLTHLEERQDTSDDIDVEYSSGVMNIKTKNGVYVINKQPPNKQIWLSSPLTGPKRYDYVVVSEDQSSKQDTAVGAWVYLRDGTSLTELLQKEIDVEIDPYGLAD</sequence>
<keyword evidence="5" id="KW-0813">Transport</keyword>
<dbReference type="PROSITE" id="PS50810">
    <property type="entry name" value="FRATAXIN_2"/>
    <property type="match status" value="1"/>
</dbReference>
<dbReference type="Proteomes" id="UP001392437">
    <property type="component" value="Unassembled WGS sequence"/>
</dbReference>
<evidence type="ECO:0000256" key="3">
    <source>
        <dbReference type="ARBA" id="ARBA00013107"/>
    </source>
</evidence>
<accession>A0AAW0R829</accession>
<dbReference type="GO" id="GO:0006826">
    <property type="term" value="P:iron ion transport"/>
    <property type="evidence" value="ECO:0007669"/>
    <property type="project" value="UniProtKB-KW"/>
</dbReference>
<dbReference type="InterPro" id="IPR036524">
    <property type="entry name" value="Frataxin/CyaY_sf"/>
</dbReference>
<name>A0AAW0R829_9PEZI</name>
<comment type="catalytic activity">
    <reaction evidence="12">
        <text>4 Fe(2+) + O2 + 4 H(+) = 4 Fe(3+) + 2 H2O</text>
        <dbReference type="Rhea" id="RHEA:11148"/>
        <dbReference type="ChEBI" id="CHEBI:15377"/>
        <dbReference type="ChEBI" id="CHEBI:15378"/>
        <dbReference type="ChEBI" id="CHEBI:15379"/>
        <dbReference type="ChEBI" id="CHEBI:29033"/>
        <dbReference type="ChEBI" id="CHEBI:29034"/>
        <dbReference type="EC" id="1.16.3.1"/>
    </reaction>
</comment>
<keyword evidence="6" id="KW-0410">Iron transport</keyword>
<organism evidence="13 14">
    <name type="scientific">Apiospora kogelbergensis</name>
    <dbReference type="NCBI Taxonomy" id="1337665"/>
    <lineage>
        <taxon>Eukaryota</taxon>
        <taxon>Fungi</taxon>
        <taxon>Dikarya</taxon>
        <taxon>Ascomycota</taxon>
        <taxon>Pezizomycotina</taxon>
        <taxon>Sordariomycetes</taxon>
        <taxon>Xylariomycetidae</taxon>
        <taxon>Amphisphaeriales</taxon>
        <taxon>Apiosporaceae</taxon>
        <taxon>Apiospora</taxon>
    </lineage>
</organism>
<dbReference type="InterPro" id="IPR002908">
    <property type="entry name" value="Frataxin/CyaY"/>
</dbReference>
<dbReference type="SMART" id="SM01219">
    <property type="entry name" value="Frataxin_Cyay"/>
    <property type="match status" value="1"/>
</dbReference>
<dbReference type="GO" id="GO:0008198">
    <property type="term" value="F:ferrous iron binding"/>
    <property type="evidence" value="ECO:0007669"/>
    <property type="project" value="TreeGrafter"/>
</dbReference>
<comment type="similarity">
    <text evidence="2">Belongs to the frataxin family.</text>
</comment>
<evidence type="ECO:0000256" key="12">
    <source>
        <dbReference type="ARBA" id="ARBA00047990"/>
    </source>
</evidence>
<dbReference type="InterPro" id="IPR017789">
    <property type="entry name" value="Frataxin"/>
</dbReference>
<dbReference type="Gene3D" id="3.30.920.10">
    <property type="entry name" value="Frataxin/CyaY"/>
    <property type="match status" value="1"/>
</dbReference>
<dbReference type="AlphaFoldDB" id="A0AAW0R829"/>
<protein>
    <recommendedName>
        <fullName evidence="3">ferroxidase</fullName>
        <ecNumber evidence="3">1.16.3.1</ecNumber>
    </recommendedName>
</protein>
<dbReference type="FunFam" id="3.30.920.10:FF:000004">
    <property type="entry name" value="Mitochondrial chaperone Frataxin"/>
    <property type="match status" value="1"/>
</dbReference>
<dbReference type="PANTHER" id="PTHR16821:SF2">
    <property type="entry name" value="FRATAXIN, MITOCHONDRIAL"/>
    <property type="match status" value="1"/>
</dbReference>
<keyword evidence="4" id="KW-0409">Iron storage</keyword>
<evidence type="ECO:0000256" key="4">
    <source>
        <dbReference type="ARBA" id="ARBA00022434"/>
    </source>
</evidence>
<proteinExistence type="inferred from homology"/>
<keyword evidence="9" id="KW-0408">Iron</keyword>
<evidence type="ECO:0000256" key="7">
    <source>
        <dbReference type="ARBA" id="ARBA00022946"/>
    </source>
</evidence>
<evidence type="ECO:0000256" key="10">
    <source>
        <dbReference type="ARBA" id="ARBA00023065"/>
    </source>
</evidence>
<evidence type="ECO:0000256" key="9">
    <source>
        <dbReference type="ARBA" id="ARBA00023004"/>
    </source>
</evidence>
<evidence type="ECO:0000313" key="13">
    <source>
        <dbReference type="EMBL" id="KAK8129941.1"/>
    </source>
</evidence>
<keyword evidence="10" id="KW-0406">Ion transport</keyword>
<comment type="subcellular location">
    <subcellularLocation>
        <location evidence="1">Mitochondrion</location>
    </subcellularLocation>
</comment>
<dbReference type="PANTHER" id="PTHR16821">
    <property type="entry name" value="FRATAXIN"/>
    <property type="match status" value="1"/>
</dbReference>
<dbReference type="Pfam" id="PF01491">
    <property type="entry name" value="Frataxin_Cyay"/>
    <property type="match status" value="1"/>
</dbReference>
<comment type="caution">
    <text evidence="13">The sequence shown here is derived from an EMBL/GenBank/DDBJ whole genome shotgun (WGS) entry which is preliminary data.</text>
</comment>
<evidence type="ECO:0000256" key="11">
    <source>
        <dbReference type="ARBA" id="ARBA00023128"/>
    </source>
</evidence>
<dbReference type="SUPFAM" id="SSF55387">
    <property type="entry name" value="Frataxin/Nqo15-like"/>
    <property type="match status" value="1"/>
</dbReference>
<evidence type="ECO:0000256" key="6">
    <source>
        <dbReference type="ARBA" id="ARBA00022496"/>
    </source>
</evidence>
<dbReference type="GO" id="GO:0004322">
    <property type="term" value="F:ferroxidase activity"/>
    <property type="evidence" value="ECO:0007669"/>
    <property type="project" value="UniProtKB-EC"/>
</dbReference>
<dbReference type="InterPro" id="IPR020895">
    <property type="entry name" value="Frataxin_CS"/>
</dbReference>
<dbReference type="EMBL" id="JAQQWP010000002">
    <property type="protein sequence ID" value="KAK8129941.1"/>
    <property type="molecule type" value="Genomic_DNA"/>
</dbReference>
<keyword evidence="8" id="KW-0560">Oxidoreductase</keyword>
<dbReference type="GO" id="GO:0034986">
    <property type="term" value="F:iron chaperone activity"/>
    <property type="evidence" value="ECO:0007669"/>
    <property type="project" value="TreeGrafter"/>
</dbReference>
<dbReference type="PROSITE" id="PS01344">
    <property type="entry name" value="FRATAXIN_1"/>
    <property type="match status" value="1"/>
</dbReference>
<gene>
    <name evidence="13" type="ORF">PG999_002321</name>
</gene>
<evidence type="ECO:0000256" key="5">
    <source>
        <dbReference type="ARBA" id="ARBA00022448"/>
    </source>
</evidence>
<evidence type="ECO:0000256" key="2">
    <source>
        <dbReference type="ARBA" id="ARBA00008183"/>
    </source>
</evidence>
<dbReference type="EC" id="1.16.3.1" evidence="3"/>
<dbReference type="GO" id="GO:0016226">
    <property type="term" value="P:iron-sulfur cluster assembly"/>
    <property type="evidence" value="ECO:0007669"/>
    <property type="project" value="InterPro"/>
</dbReference>
<dbReference type="GO" id="GO:0051537">
    <property type="term" value="F:2 iron, 2 sulfur cluster binding"/>
    <property type="evidence" value="ECO:0007669"/>
    <property type="project" value="TreeGrafter"/>
</dbReference>
<dbReference type="GO" id="GO:0008199">
    <property type="term" value="F:ferric iron binding"/>
    <property type="evidence" value="ECO:0007669"/>
    <property type="project" value="InterPro"/>
</dbReference>
<reference evidence="13 14" key="1">
    <citation type="submission" date="2023-01" db="EMBL/GenBank/DDBJ databases">
        <title>Analysis of 21 Apiospora genomes using comparative genomics revels a genus with tremendous synthesis potential of carbohydrate active enzymes and secondary metabolites.</title>
        <authorList>
            <person name="Sorensen T."/>
        </authorList>
    </citation>
    <scope>NUCLEOTIDE SEQUENCE [LARGE SCALE GENOMIC DNA]</scope>
    <source>
        <strain evidence="13 14">CBS 117206</strain>
    </source>
</reference>
<evidence type="ECO:0000313" key="14">
    <source>
        <dbReference type="Proteomes" id="UP001392437"/>
    </source>
</evidence>
<dbReference type="NCBIfam" id="TIGR03421">
    <property type="entry name" value="FeS_CyaY"/>
    <property type="match status" value="1"/>
</dbReference>
<dbReference type="GO" id="GO:0005739">
    <property type="term" value="C:mitochondrion"/>
    <property type="evidence" value="ECO:0007669"/>
    <property type="project" value="UniProtKB-SubCell"/>
</dbReference>
<keyword evidence="11" id="KW-0496">Mitochondrion</keyword>